<evidence type="ECO:0008006" key="3">
    <source>
        <dbReference type="Google" id="ProtNLM"/>
    </source>
</evidence>
<keyword evidence="2" id="KW-1185">Reference proteome</keyword>
<dbReference type="EMBL" id="CP041235">
    <property type="protein sequence ID" value="QOP43301.1"/>
    <property type="molecule type" value="Genomic_DNA"/>
</dbReference>
<dbReference type="RefSeq" id="WP_193151592.1">
    <property type="nucleotide sequence ID" value="NZ_CP041235.1"/>
</dbReference>
<name>A0A7M1B0R2_9BACT</name>
<dbReference type="KEGG" id="ssei:FJR45_04805"/>
<proteinExistence type="predicted"/>
<accession>A0A7M1B0R2</accession>
<dbReference type="Proteomes" id="UP000593719">
    <property type="component" value="Chromosome"/>
</dbReference>
<evidence type="ECO:0000313" key="1">
    <source>
        <dbReference type="EMBL" id="QOP43301.1"/>
    </source>
</evidence>
<protein>
    <recommendedName>
        <fullName evidence="3">Type II toxin-antitoxin system HicA family toxin</fullName>
    </recommendedName>
</protein>
<dbReference type="AlphaFoldDB" id="A0A7M1B0R2"/>
<organism evidence="1 2">
    <name type="scientific">Sulfurimonas sediminis</name>
    <dbReference type="NCBI Taxonomy" id="2590020"/>
    <lineage>
        <taxon>Bacteria</taxon>
        <taxon>Pseudomonadati</taxon>
        <taxon>Campylobacterota</taxon>
        <taxon>Epsilonproteobacteria</taxon>
        <taxon>Campylobacterales</taxon>
        <taxon>Sulfurimonadaceae</taxon>
        <taxon>Sulfurimonas</taxon>
    </lineage>
</organism>
<sequence>MSKHKAKIEKVFEHPLSSNIDYKKLIHALEHYGAKTEMTKNHHVKIFLNDKEYVMPLPHQDTNISKEIVVELRHFLESVGLTPEKL</sequence>
<gene>
    <name evidence="1" type="ORF">FJR45_04805</name>
</gene>
<evidence type="ECO:0000313" key="2">
    <source>
        <dbReference type="Proteomes" id="UP000593719"/>
    </source>
</evidence>
<reference evidence="1 2" key="1">
    <citation type="submission" date="2019-06" db="EMBL/GenBank/DDBJ databases">
        <title>Sulfurimonas gotlandica sp. nov., a chemoautotrophic and psychrotolerant epsilonproteobacterium isolated from a pelagic redoxcline, and an emended description of the genus Sulfurimonas.</title>
        <authorList>
            <person name="Wang S."/>
            <person name="Jiang L."/>
            <person name="Shao Z."/>
        </authorList>
    </citation>
    <scope>NUCLEOTIDE SEQUENCE [LARGE SCALE GENOMIC DNA]</scope>
    <source>
        <strain evidence="1 2">S2-6</strain>
    </source>
</reference>